<dbReference type="Proteomes" id="UP000184226">
    <property type="component" value="Unassembled WGS sequence"/>
</dbReference>
<keyword evidence="14" id="KW-1185">Reference proteome</keyword>
<gene>
    <name evidence="13" type="ORF">SAMN04488135_101221</name>
</gene>
<comment type="subcellular location">
    <subcellularLocation>
        <location evidence="2">Membrane</location>
        <topology evidence="2">Multi-pass membrane protein</topology>
    </subcellularLocation>
</comment>
<dbReference type="InterPro" id="IPR004358">
    <property type="entry name" value="Sig_transdc_His_kin-like_C"/>
</dbReference>
<reference evidence="13 14" key="1">
    <citation type="submission" date="2016-11" db="EMBL/GenBank/DDBJ databases">
        <authorList>
            <person name="Jaros S."/>
            <person name="Januszkiewicz K."/>
            <person name="Wedrychowicz H."/>
        </authorList>
    </citation>
    <scope>NUCLEOTIDE SEQUENCE [LARGE SCALE GENOMIC DNA]</scope>
    <source>
        <strain evidence="13 14">CGMCC 1.10190</strain>
    </source>
</reference>
<dbReference type="InterPro" id="IPR050428">
    <property type="entry name" value="TCS_sensor_his_kinase"/>
</dbReference>
<dbReference type="Gene3D" id="3.30.565.10">
    <property type="entry name" value="Histidine kinase-like ATPase, C-terminal domain"/>
    <property type="match status" value="1"/>
</dbReference>
<keyword evidence="6 11" id="KW-0812">Transmembrane</keyword>
<dbReference type="Gene3D" id="1.10.287.130">
    <property type="match status" value="1"/>
</dbReference>
<dbReference type="GO" id="GO:0005886">
    <property type="term" value="C:plasma membrane"/>
    <property type="evidence" value="ECO:0007669"/>
    <property type="project" value="TreeGrafter"/>
</dbReference>
<feature type="transmembrane region" description="Helical" evidence="11">
    <location>
        <begin position="34"/>
        <end position="61"/>
    </location>
</feature>
<proteinExistence type="predicted"/>
<dbReference type="SMART" id="SM00387">
    <property type="entry name" value="HATPase_c"/>
    <property type="match status" value="1"/>
</dbReference>
<comment type="catalytic activity">
    <reaction evidence="1">
        <text>ATP + protein L-histidine = ADP + protein N-phospho-L-histidine.</text>
        <dbReference type="EC" id="2.7.13.3"/>
    </reaction>
</comment>
<dbReference type="EMBL" id="FQXE01000001">
    <property type="protein sequence ID" value="SHG76523.1"/>
    <property type="molecule type" value="Genomic_DNA"/>
</dbReference>
<dbReference type="InterPro" id="IPR036890">
    <property type="entry name" value="HATPase_C_sf"/>
</dbReference>
<dbReference type="PROSITE" id="PS50109">
    <property type="entry name" value="HIS_KIN"/>
    <property type="match status" value="1"/>
</dbReference>
<keyword evidence="5" id="KW-0808">Transferase</keyword>
<name>A0A1M5MIG9_9BURK</name>
<evidence type="ECO:0000256" key="1">
    <source>
        <dbReference type="ARBA" id="ARBA00000085"/>
    </source>
</evidence>
<evidence type="ECO:0000256" key="4">
    <source>
        <dbReference type="ARBA" id="ARBA00022553"/>
    </source>
</evidence>
<evidence type="ECO:0000256" key="11">
    <source>
        <dbReference type="SAM" id="Phobius"/>
    </source>
</evidence>
<protein>
    <recommendedName>
        <fullName evidence="3">histidine kinase</fullName>
        <ecNumber evidence="3">2.7.13.3</ecNumber>
    </recommendedName>
</protein>
<evidence type="ECO:0000256" key="2">
    <source>
        <dbReference type="ARBA" id="ARBA00004141"/>
    </source>
</evidence>
<dbReference type="InterPro" id="IPR005467">
    <property type="entry name" value="His_kinase_dom"/>
</dbReference>
<dbReference type="Pfam" id="PF00512">
    <property type="entry name" value="HisKA"/>
    <property type="match status" value="1"/>
</dbReference>
<evidence type="ECO:0000256" key="3">
    <source>
        <dbReference type="ARBA" id="ARBA00012438"/>
    </source>
</evidence>
<keyword evidence="7 13" id="KW-0418">Kinase</keyword>
<feature type="domain" description="Histidine kinase" evidence="12">
    <location>
        <begin position="272"/>
        <end position="492"/>
    </location>
</feature>
<accession>A0A1M5MIG9</accession>
<evidence type="ECO:0000256" key="9">
    <source>
        <dbReference type="ARBA" id="ARBA00023012"/>
    </source>
</evidence>
<evidence type="ECO:0000256" key="10">
    <source>
        <dbReference type="ARBA" id="ARBA00023136"/>
    </source>
</evidence>
<dbReference type="InterPro" id="IPR036097">
    <property type="entry name" value="HisK_dim/P_sf"/>
</dbReference>
<dbReference type="InterPro" id="IPR003594">
    <property type="entry name" value="HATPase_dom"/>
</dbReference>
<keyword evidence="10 11" id="KW-0472">Membrane</keyword>
<dbReference type="STRING" id="658167.SAMN04488135_101221"/>
<keyword evidence="9" id="KW-0902">Two-component regulatory system</keyword>
<dbReference type="PRINTS" id="PR00344">
    <property type="entry name" value="BCTRLSENSOR"/>
</dbReference>
<dbReference type="SMART" id="SM00388">
    <property type="entry name" value="HisKA"/>
    <property type="match status" value="1"/>
</dbReference>
<dbReference type="EC" id="2.7.13.3" evidence="3"/>
<dbReference type="AlphaFoldDB" id="A0A1M5MIG9"/>
<dbReference type="Pfam" id="PF02518">
    <property type="entry name" value="HATPase_c"/>
    <property type="match status" value="1"/>
</dbReference>
<dbReference type="InterPro" id="IPR013727">
    <property type="entry name" value="2CSK_N"/>
</dbReference>
<evidence type="ECO:0000256" key="7">
    <source>
        <dbReference type="ARBA" id="ARBA00022777"/>
    </source>
</evidence>
<evidence type="ECO:0000256" key="8">
    <source>
        <dbReference type="ARBA" id="ARBA00022989"/>
    </source>
</evidence>
<dbReference type="RefSeq" id="WP_073101160.1">
    <property type="nucleotide sequence ID" value="NZ_FQXE01000001.1"/>
</dbReference>
<evidence type="ECO:0000313" key="13">
    <source>
        <dbReference type="EMBL" id="SHG76523.1"/>
    </source>
</evidence>
<dbReference type="InterPro" id="IPR003661">
    <property type="entry name" value="HisK_dim/P_dom"/>
</dbReference>
<evidence type="ECO:0000256" key="6">
    <source>
        <dbReference type="ARBA" id="ARBA00022692"/>
    </source>
</evidence>
<evidence type="ECO:0000259" key="12">
    <source>
        <dbReference type="PROSITE" id="PS50109"/>
    </source>
</evidence>
<dbReference type="PANTHER" id="PTHR45436">
    <property type="entry name" value="SENSOR HISTIDINE KINASE YKOH"/>
    <property type="match status" value="1"/>
</dbReference>
<organism evidence="13 14">
    <name type="scientific">Pollutimonas bauzanensis</name>
    <dbReference type="NCBI Taxonomy" id="658167"/>
    <lineage>
        <taxon>Bacteria</taxon>
        <taxon>Pseudomonadati</taxon>
        <taxon>Pseudomonadota</taxon>
        <taxon>Betaproteobacteria</taxon>
        <taxon>Burkholderiales</taxon>
        <taxon>Alcaligenaceae</taxon>
        <taxon>Pollutimonas</taxon>
    </lineage>
</organism>
<evidence type="ECO:0000256" key="5">
    <source>
        <dbReference type="ARBA" id="ARBA00022679"/>
    </source>
</evidence>
<dbReference type="CDD" id="cd00075">
    <property type="entry name" value="HATPase"/>
    <property type="match status" value="1"/>
</dbReference>
<sequence length="513" mass="56513">MSRNPPTPPDTDGRPAPRLPFLWRFRRKKNNRALLNKIMIWMFGPLFLLWTIGLVITYFIAQNIANAPYDRTLADHLRMLKHEIQQQKITEGIQLSASAITILQGDPTHLIHWEIQDANANSIGGNASIPLPDNWSYEEDVIRFRNETLNGLSVRVAYIWGGRDMNGLDFLTVVAQSNEMRATLQQEILTGMLTPQLIVLPLAALLAGLGLTQGLEPLSLLQERIRARRTNDMSPISDDLAPAEIVPLVAAMNSLLTRMAATNETQRRFVANAAHQLKTPLAGMRTQAELALRERSPEKMNASLEQLVRGSERATRLVNQLLTLARAESADDATRPLSDIVELNEMAEKATSAWVDTALKKNIDLGFECALAPMHVLGNSLMLAELLGNLIDNALLYTPAQGWVTVRVGGDALSTYLEVEDSGPGIAAADRERIFDRFFRVMGTNVDGSGLGLSIVKEIAEQHRASVNFMPPGHRHGVPGGTCLRVTFARLKDVSPPVDWTAPGGAHHPPEQA</sequence>
<dbReference type="GO" id="GO:0000155">
    <property type="term" value="F:phosphorelay sensor kinase activity"/>
    <property type="evidence" value="ECO:0007669"/>
    <property type="project" value="InterPro"/>
</dbReference>
<dbReference type="SUPFAM" id="SSF47384">
    <property type="entry name" value="Homodimeric domain of signal transducing histidine kinase"/>
    <property type="match status" value="1"/>
</dbReference>
<keyword evidence="8 11" id="KW-1133">Transmembrane helix</keyword>
<dbReference type="PANTHER" id="PTHR45436:SF15">
    <property type="entry name" value="SENSOR HISTIDINE KINASE CUSS"/>
    <property type="match status" value="1"/>
</dbReference>
<evidence type="ECO:0000313" key="14">
    <source>
        <dbReference type="Proteomes" id="UP000184226"/>
    </source>
</evidence>
<keyword evidence="4" id="KW-0597">Phosphoprotein</keyword>
<dbReference type="SUPFAM" id="SSF55874">
    <property type="entry name" value="ATPase domain of HSP90 chaperone/DNA topoisomerase II/histidine kinase"/>
    <property type="match status" value="1"/>
</dbReference>
<dbReference type="Pfam" id="PF08521">
    <property type="entry name" value="2CSK_N"/>
    <property type="match status" value="1"/>
</dbReference>
<dbReference type="CDD" id="cd00082">
    <property type="entry name" value="HisKA"/>
    <property type="match status" value="1"/>
</dbReference>